<dbReference type="WBParaSite" id="BTMF_0000609401-mRNA-1">
    <property type="protein sequence ID" value="BTMF_0000609401-mRNA-1"/>
    <property type="gene ID" value="BTMF_0000609401"/>
</dbReference>
<name>A0A0R3QI66_9BILA</name>
<reference evidence="4" key="1">
    <citation type="submission" date="2017-02" db="UniProtKB">
        <authorList>
            <consortium name="WormBaseParasite"/>
        </authorList>
    </citation>
    <scope>IDENTIFICATION</scope>
</reference>
<dbReference type="AlphaFoldDB" id="A0A0R3QI66"/>
<keyword evidence="3" id="KW-1185">Reference proteome</keyword>
<keyword evidence="1" id="KW-0472">Membrane</keyword>
<evidence type="ECO:0000313" key="2">
    <source>
        <dbReference type="EMBL" id="VDO17991.1"/>
    </source>
</evidence>
<protein>
    <submittedName>
        <fullName evidence="2 4">Uncharacterized protein</fullName>
    </submittedName>
</protein>
<keyword evidence="1" id="KW-0812">Transmembrane</keyword>
<reference evidence="2 3" key="2">
    <citation type="submission" date="2018-11" db="EMBL/GenBank/DDBJ databases">
        <authorList>
            <consortium name="Pathogen Informatics"/>
        </authorList>
    </citation>
    <scope>NUCLEOTIDE SEQUENCE [LARGE SCALE GENOMIC DNA]</scope>
</reference>
<gene>
    <name evidence="2" type="ORF">BTMF_LOCUS5350</name>
</gene>
<proteinExistence type="predicted"/>
<dbReference type="EMBL" id="UZAG01005704">
    <property type="protein sequence ID" value="VDO17991.1"/>
    <property type="molecule type" value="Genomic_DNA"/>
</dbReference>
<keyword evidence="1" id="KW-1133">Transmembrane helix</keyword>
<feature type="transmembrane region" description="Helical" evidence="1">
    <location>
        <begin position="41"/>
        <end position="62"/>
    </location>
</feature>
<evidence type="ECO:0000256" key="1">
    <source>
        <dbReference type="SAM" id="Phobius"/>
    </source>
</evidence>
<evidence type="ECO:0000313" key="4">
    <source>
        <dbReference type="WBParaSite" id="BTMF_0000609401-mRNA-1"/>
    </source>
</evidence>
<sequence>MVRQVSNLFTVNFDNVKLCFIYLPCYRIQLVTLNNYNVNDILEMILLLSFFRLLLFFLYKLFIKIFK</sequence>
<accession>A0A0R3QI66</accession>
<dbReference type="Proteomes" id="UP000280834">
    <property type="component" value="Unassembled WGS sequence"/>
</dbReference>
<evidence type="ECO:0000313" key="3">
    <source>
        <dbReference type="Proteomes" id="UP000280834"/>
    </source>
</evidence>
<organism evidence="4">
    <name type="scientific">Brugia timori</name>
    <dbReference type="NCBI Taxonomy" id="42155"/>
    <lineage>
        <taxon>Eukaryota</taxon>
        <taxon>Metazoa</taxon>
        <taxon>Ecdysozoa</taxon>
        <taxon>Nematoda</taxon>
        <taxon>Chromadorea</taxon>
        <taxon>Rhabditida</taxon>
        <taxon>Spirurina</taxon>
        <taxon>Spiruromorpha</taxon>
        <taxon>Filarioidea</taxon>
        <taxon>Onchocercidae</taxon>
        <taxon>Brugia</taxon>
    </lineage>
</organism>